<dbReference type="PANTHER" id="PTHR33990">
    <property type="entry name" value="PROTEIN YJDN-RELATED"/>
    <property type="match status" value="1"/>
</dbReference>
<dbReference type="Proteomes" id="UP000318521">
    <property type="component" value="Unassembled WGS sequence"/>
</dbReference>
<evidence type="ECO:0000313" key="3">
    <source>
        <dbReference type="Proteomes" id="UP000318521"/>
    </source>
</evidence>
<dbReference type="InterPro" id="IPR028973">
    <property type="entry name" value="PhnB-like"/>
</dbReference>
<evidence type="ECO:0000313" key="2">
    <source>
        <dbReference type="EMBL" id="TSB47913.1"/>
    </source>
</evidence>
<sequence length="135" mass="15085">MAQNQQKITTFITFEGQAVAAMDLYTSVFKDARIENEVRYGVEGPGKEGTIQHAVFSIHGQAFMCSDSFVKHDWDITPGVSLFVHCEDEEEIDVVFTKLSDGGKVLMPLGDYGFGKKFGWVEDPFGVSWQLNLPE</sequence>
<dbReference type="SUPFAM" id="SSF54593">
    <property type="entry name" value="Glyoxalase/Bleomycin resistance protein/Dihydroxybiphenyl dioxygenase"/>
    <property type="match status" value="1"/>
</dbReference>
<comment type="caution">
    <text evidence="2">The sequence shown here is derived from an EMBL/GenBank/DDBJ whole genome shotgun (WGS) entry which is preliminary data.</text>
</comment>
<dbReference type="PIRSF" id="PIRSF021700">
    <property type="entry name" value="3_dmu_93_MTrfase"/>
    <property type="match status" value="1"/>
</dbReference>
<dbReference type="RefSeq" id="WP_143847578.1">
    <property type="nucleotide sequence ID" value="NZ_VLXZ01000002.1"/>
</dbReference>
<dbReference type="Gene3D" id="3.30.720.110">
    <property type="match status" value="1"/>
</dbReference>
<feature type="domain" description="PhnB-like" evidence="1">
    <location>
        <begin position="6"/>
        <end position="131"/>
    </location>
</feature>
<dbReference type="OrthoDB" id="9806473at2"/>
<proteinExistence type="predicted"/>
<reference evidence="2 3" key="1">
    <citation type="submission" date="2019-07" db="EMBL/GenBank/DDBJ databases">
        <authorList>
            <person name="Park Y.J."/>
            <person name="Jeong S.E."/>
            <person name="Jung H.S."/>
        </authorList>
    </citation>
    <scope>NUCLEOTIDE SEQUENCE [LARGE SCALE GENOMIC DNA]</scope>
    <source>
        <strain evidence="3">P16(2019)</strain>
    </source>
</reference>
<protein>
    <submittedName>
        <fullName evidence="2">VOC family protein</fullName>
    </submittedName>
</protein>
<name>A0A554A2J5_9BACI</name>
<dbReference type="Pfam" id="PF06983">
    <property type="entry name" value="3-dmu-9_3-mt"/>
    <property type="match status" value="1"/>
</dbReference>
<evidence type="ECO:0000259" key="1">
    <source>
        <dbReference type="Pfam" id="PF06983"/>
    </source>
</evidence>
<dbReference type="CDD" id="cd06588">
    <property type="entry name" value="PhnB_like"/>
    <property type="match status" value="1"/>
</dbReference>
<dbReference type="EMBL" id="VLXZ01000002">
    <property type="protein sequence ID" value="TSB47913.1"/>
    <property type="molecule type" value="Genomic_DNA"/>
</dbReference>
<dbReference type="InterPro" id="IPR029068">
    <property type="entry name" value="Glyas_Bleomycin-R_OHBP_Dase"/>
</dbReference>
<accession>A0A554A2J5</accession>
<dbReference type="PANTHER" id="PTHR33990:SF4">
    <property type="entry name" value="PHNB-LIKE DOMAIN-CONTAINING PROTEIN"/>
    <property type="match status" value="1"/>
</dbReference>
<organism evidence="2 3">
    <name type="scientific">Alkalicoccobacillus porphyridii</name>
    <dbReference type="NCBI Taxonomy" id="2597270"/>
    <lineage>
        <taxon>Bacteria</taxon>
        <taxon>Bacillati</taxon>
        <taxon>Bacillota</taxon>
        <taxon>Bacilli</taxon>
        <taxon>Bacillales</taxon>
        <taxon>Bacillaceae</taxon>
        <taxon>Alkalicoccobacillus</taxon>
    </lineage>
</organism>
<dbReference type="AlphaFoldDB" id="A0A554A2J5"/>
<keyword evidence="3" id="KW-1185">Reference proteome</keyword>
<dbReference type="InterPro" id="IPR009725">
    <property type="entry name" value="3_dmu_93_MTrfase"/>
</dbReference>
<gene>
    <name evidence="2" type="ORF">FN960_05245</name>
</gene>
<dbReference type="Gene3D" id="3.30.720.100">
    <property type="match status" value="1"/>
</dbReference>